<organism evidence="12 13">
    <name type="scientific">Microtus ochrogaster</name>
    <name type="common">Prairie vole</name>
    <dbReference type="NCBI Taxonomy" id="79684"/>
    <lineage>
        <taxon>Eukaryota</taxon>
        <taxon>Metazoa</taxon>
        <taxon>Chordata</taxon>
        <taxon>Craniata</taxon>
        <taxon>Vertebrata</taxon>
        <taxon>Euteleostomi</taxon>
        <taxon>Mammalia</taxon>
        <taxon>Eutheria</taxon>
        <taxon>Euarchontoglires</taxon>
        <taxon>Glires</taxon>
        <taxon>Rodentia</taxon>
        <taxon>Myomorpha</taxon>
        <taxon>Muroidea</taxon>
        <taxon>Cricetidae</taxon>
        <taxon>Arvicolinae</taxon>
        <taxon>Microtus</taxon>
    </lineage>
</organism>
<dbReference type="PANTHER" id="PTHR44554">
    <property type="entry name" value="LRP2-BINDING PROTEIN"/>
    <property type="match status" value="1"/>
</dbReference>
<dbReference type="Pfam" id="PF08238">
    <property type="entry name" value="Sel1"/>
    <property type="match status" value="5"/>
</dbReference>
<evidence type="ECO:0000313" key="13">
    <source>
        <dbReference type="Proteomes" id="UP000710432"/>
    </source>
</evidence>
<dbReference type="SMART" id="SM00671">
    <property type="entry name" value="SEL1"/>
    <property type="match status" value="5"/>
</dbReference>
<keyword evidence="4" id="KW-0677">Repeat</keyword>
<feature type="compositionally biased region" description="Basic and acidic residues" evidence="10">
    <location>
        <begin position="721"/>
        <end position="737"/>
    </location>
</feature>
<evidence type="ECO:0000256" key="3">
    <source>
        <dbReference type="ARBA" id="ARBA00022490"/>
    </source>
</evidence>
<feature type="compositionally biased region" description="Basic and acidic residues" evidence="10">
    <location>
        <begin position="844"/>
        <end position="853"/>
    </location>
</feature>
<dbReference type="PANTHER" id="PTHR44554:SF1">
    <property type="entry name" value="LRP2-BINDING PROTEIN"/>
    <property type="match status" value="1"/>
</dbReference>
<accession>A0A8J6KRD9</accession>
<feature type="region of interest" description="Disordered" evidence="10">
    <location>
        <begin position="457"/>
        <end position="478"/>
    </location>
</feature>
<evidence type="ECO:0000256" key="8">
    <source>
        <dbReference type="ARBA" id="ARBA00039954"/>
    </source>
</evidence>
<keyword evidence="3" id="KW-0963">Cytoplasm</keyword>
<dbReference type="Pfam" id="PF07910">
    <property type="entry name" value="Peptidase_C78"/>
    <property type="match status" value="1"/>
</dbReference>
<dbReference type="Gene3D" id="1.25.40.10">
    <property type="entry name" value="Tetratricopeptide repeat domain"/>
    <property type="match status" value="1"/>
</dbReference>
<dbReference type="Pfam" id="PF13879">
    <property type="entry name" value="Hmw_CFAP97"/>
    <property type="match status" value="1"/>
</dbReference>
<keyword evidence="6 9" id="KW-0802">TPR repeat</keyword>
<name>A0A8J6KRD9_MICOH</name>
<gene>
    <name evidence="12" type="ORF">LTLLF_166840</name>
</gene>
<protein>
    <recommendedName>
        <fullName evidence="8">LRP2-binding protein</fullName>
    </recommendedName>
</protein>
<keyword evidence="5" id="KW-0378">Hydrolase</keyword>
<evidence type="ECO:0000256" key="5">
    <source>
        <dbReference type="ARBA" id="ARBA00022801"/>
    </source>
</evidence>
<dbReference type="InterPro" id="IPR011990">
    <property type="entry name" value="TPR-like_helical_dom_sf"/>
</dbReference>
<dbReference type="SUPFAM" id="SSF81901">
    <property type="entry name" value="HCP-like"/>
    <property type="match status" value="1"/>
</dbReference>
<dbReference type="GO" id="GO:0005737">
    <property type="term" value="C:cytoplasm"/>
    <property type="evidence" value="ECO:0007669"/>
    <property type="project" value="UniProtKB-SubCell"/>
</dbReference>
<reference evidence="12" key="1">
    <citation type="submission" date="2020-03" db="EMBL/GenBank/DDBJ databases">
        <title>Studies in the Genomics of Life Span.</title>
        <authorList>
            <person name="Glass D."/>
        </authorList>
    </citation>
    <scope>NUCLEOTIDE SEQUENCE</scope>
    <source>
        <strain evidence="12">LTLLF</strain>
        <tissue evidence="12">Muscle</tissue>
    </source>
</reference>
<feature type="domain" description="UFSP1/2/DUB catalytic" evidence="11">
    <location>
        <begin position="1"/>
        <end position="114"/>
    </location>
</feature>
<dbReference type="InterPro" id="IPR006597">
    <property type="entry name" value="Sel1-like"/>
</dbReference>
<comment type="function">
    <text evidence="7">May act as an adapter that regulates LRP2 function.</text>
</comment>
<evidence type="ECO:0000259" key="11">
    <source>
        <dbReference type="Pfam" id="PF07910"/>
    </source>
</evidence>
<dbReference type="InterPro" id="IPR012462">
    <property type="entry name" value="UFSP1/2_DUB_cat"/>
</dbReference>
<dbReference type="InterPro" id="IPR019734">
    <property type="entry name" value="TPR_rpt"/>
</dbReference>
<feature type="repeat" description="TPR" evidence="9">
    <location>
        <begin position="134"/>
        <end position="167"/>
    </location>
</feature>
<feature type="region of interest" description="Disordered" evidence="10">
    <location>
        <begin position="1044"/>
        <end position="1068"/>
    </location>
</feature>
<keyword evidence="12" id="KW-0969">Cilium</keyword>
<comment type="similarity">
    <text evidence="2">Belongs to the CFAP97 family.</text>
</comment>
<evidence type="ECO:0000256" key="1">
    <source>
        <dbReference type="ARBA" id="ARBA00004496"/>
    </source>
</evidence>
<keyword evidence="12" id="KW-0966">Cell projection</keyword>
<feature type="region of interest" description="Disordered" evidence="10">
    <location>
        <begin position="720"/>
        <end position="974"/>
    </location>
</feature>
<feature type="region of interest" description="Disordered" evidence="10">
    <location>
        <begin position="517"/>
        <end position="620"/>
    </location>
</feature>
<feature type="compositionally biased region" description="Low complexity" evidence="10">
    <location>
        <begin position="593"/>
        <end position="604"/>
    </location>
</feature>
<keyword evidence="12" id="KW-0282">Flagellum</keyword>
<feature type="compositionally biased region" description="Low complexity" evidence="10">
    <location>
        <begin position="821"/>
        <end position="837"/>
    </location>
</feature>
<dbReference type="GO" id="GO:0016787">
    <property type="term" value="F:hydrolase activity"/>
    <property type="evidence" value="ECO:0007669"/>
    <property type="project" value="UniProtKB-KW"/>
</dbReference>
<dbReference type="Proteomes" id="UP000710432">
    <property type="component" value="Unassembled WGS sequence"/>
</dbReference>
<evidence type="ECO:0000256" key="6">
    <source>
        <dbReference type="ARBA" id="ARBA00022803"/>
    </source>
</evidence>
<feature type="compositionally biased region" description="Basic and acidic residues" evidence="10">
    <location>
        <begin position="921"/>
        <end position="952"/>
    </location>
</feature>
<dbReference type="Gene3D" id="3.90.70.130">
    <property type="match status" value="1"/>
</dbReference>
<dbReference type="InterPro" id="IPR029488">
    <property type="entry name" value="Hmw/CFAP97"/>
</dbReference>
<evidence type="ECO:0000256" key="2">
    <source>
        <dbReference type="ARBA" id="ARBA00008315"/>
    </source>
</evidence>
<evidence type="ECO:0000256" key="4">
    <source>
        <dbReference type="ARBA" id="ARBA00022737"/>
    </source>
</evidence>
<evidence type="ECO:0000313" key="12">
    <source>
        <dbReference type="EMBL" id="KAH0507758.1"/>
    </source>
</evidence>
<evidence type="ECO:0000256" key="10">
    <source>
        <dbReference type="SAM" id="MobiDB-lite"/>
    </source>
</evidence>
<feature type="compositionally biased region" description="Low complexity" evidence="10">
    <location>
        <begin position="523"/>
        <end position="545"/>
    </location>
</feature>
<dbReference type="InterPro" id="IPR052323">
    <property type="entry name" value="LRP2-binding"/>
</dbReference>
<feature type="compositionally biased region" description="Low complexity" evidence="10">
    <location>
        <begin position="740"/>
        <end position="755"/>
    </location>
</feature>
<dbReference type="EMBL" id="JAATJU010023400">
    <property type="protein sequence ID" value="KAH0507758.1"/>
    <property type="molecule type" value="Genomic_DNA"/>
</dbReference>
<sequence length="1179" mass="131907">MQDRIDDNGWGCAYRSLQTICSWFRHQGYTERSIPTHREIQQALVDAGDKPATFVGSRQWIGSIEVQLVLNQLIGVTSKILFVSQGSEMASQGRELANHFQNVGTPVMIDYYCHANLVDTALQYLKERIKRGDAMAYFLRGQLYFEEGWYEEALAQFEEIQENDHQAIYQLGVMYYDGLGTVSNAEKGVNYMKKILDSPCPQTVHLKFAAAYNLGRAYFEGRGVKRSDDEAERLWLFAADNGNPKASVKAQSILGLYYSMKEPKQLEKAFFWHSEACGNGNLESQGALGLMYFYGQGIHQNTEAALQCLREAAERGNVYAQGTLVEYYYKMKFFTKIADYDEVHDIPMIAHVTDCLPEFISKGMAMASFYYARCLQLGLGITKDEASARHYYSKTYRCVVGKRTDDALDRQEALVGFFPHACQSSRGPAEKLSLLLRGPDLCNEVSGIYRRLERGRDPLQQRLGSPTSPPFLFRSLGPRKLPPALTHARTSVRLRGGRTVEAWQRVRRASEDRNARLGTRVCSGRSSQVSGSRASASGRSAAGGPPSLPSDRGPFPRFGARPDGGEHPGWVPPRLRGRSQAVLSTRRRHPGLASPAGGVVTATGTAGGGTSPPPVETVARPAGRGRYTFDIMDRYGDISEGEVDHSFFDSDFEDAKKCDSNLVFDKQNDDLKERIDKDTKNVNLKFEIQDDDLKERIDNDTENVNLELGIKTKENYLTQKGNERKAKVSSKEYHVENDPTQSRSSSLSTASSRSKQSCDDAKGHKLHLSVANRIPKIVKGEDDYYTDGEESSDDGKKFHVRAKSAKPSNNLKKNANKKYSKISSSSSLSSSSSRSSSDCSDTGSETHKSDSRSSSRKHASGVTLSSPKQRCKSGRKSVSTQPASAKPKAGNYNEESEDAVTDVTPLSTPDISPIQSFELGTSHDQKVKVKRQENVSRDVYEDVEPLKHEPRPLKSARRKEKQGQNFAPKSSVLDANLDHRSKQKVLHDTMDLNHMLKAFLQLDKKGPQKHHFEQPAVMPRKNYSFTREEVRQIDRENQRLLKELSRQAEKPGSKSTIPGRSIGHPPKLYHSALNRQREQQRIERENLALLKRLEAVKPTVGMKRSEQLMDYHRNMGYLNPSPSIRRVRSTLGHYSPLRGASRTSSATSGFSCKTDRSMLDATSGFLLRPKPPNVRTAWL</sequence>
<dbReference type="AlphaFoldDB" id="A0A8J6KRD9"/>
<comment type="caution">
    <text evidence="12">The sequence shown here is derived from an EMBL/GenBank/DDBJ whole genome shotgun (WGS) entry which is preliminary data.</text>
</comment>
<feature type="compositionally biased region" description="Acidic residues" evidence="10">
    <location>
        <begin position="783"/>
        <end position="792"/>
    </location>
</feature>
<evidence type="ECO:0000256" key="7">
    <source>
        <dbReference type="ARBA" id="ARBA00037614"/>
    </source>
</evidence>
<dbReference type="PROSITE" id="PS50005">
    <property type="entry name" value="TPR"/>
    <property type="match status" value="1"/>
</dbReference>
<proteinExistence type="inferred from homology"/>
<feature type="compositionally biased region" description="Polar residues" evidence="10">
    <location>
        <begin position="904"/>
        <end position="919"/>
    </location>
</feature>
<comment type="subcellular location">
    <subcellularLocation>
        <location evidence="1">Cytoplasm</location>
    </subcellularLocation>
</comment>
<evidence type="ECO:0000256" key="9">
    <source>
        <dbReference type="PROSITE-ProRule" id="PRU00339"/>
    </source>
</evidence>